<reference evidence="1" key="1">
    <citation type="submission" date="2022-03" db="EMBL/GenBank/DDBJ databases">
        <authorList>
            <person name="Sayadi A."/>
        </authorList>
    </citation>
    <scope>NUCLEOTIDE SEQUENCE</scope>
</reference>
<dbReference type="Proteomes" id="UP001152888">
    <property type="component" value="Unassembled WGS sequence"/>
</dbReference>
<keyword evidence="2" id="KW-1185">Reference proteome</keyword>
<name>A0A9P0L956_ACAOB</name>
<sequence>MERNLQLLLSKKLLFLWPCPGYKNEFGRSDRETVSRIGPFLLKSAQGWFSVWQPTEENFKIEFSASFPKQKNLEKC</sequence>
<dbReference type="AlphaFoldDB" id="A0A9P0L956"/>
<gene>
    <name evidence="1" type="ORF">ACAOBT_LOCUS19544</name>
</gene>
<evidence type="ECO:0000313" key="1">
    <source>
        <dbReference type="EMBL" id="CAH1990256.1"/>
    </source>
</evidence>
<evidence type="ECO:0000313" key="2">
    <source>
        <dbReference type="Proteomes" id="UP001152888"/>
    </source>
</evidence>
<comment type="caution">
    <text evidence="1">The sequence shown here is derived from an EMBL/GenBank/DDBJ whole genome shotgun (WGS) entry which is preliminary data.</text>
</comment>
<proteinExistence type="predicted"/>
<protein>
    <submittedName>
        <fullName evidence="1">Uncharacterized protein</fullName>
    </submittedName>
</protein>
<organism evidence="1 2">
    <name type="scientific">Acanthoscelides obtectus</name>
    <name type="common">Bean weevil</name>
    <name type="synonym">Bruchus obtectus</name>
    <dbReference type="NCBI Taxonomy" id="200917"/>
    <lineage>
        <taxon>Eukaryota</taxon>
        <taxon>Metazoa</taxon>
        <taxon>Ecdysozoa</taxon>
        <taxon>Arthropoda</taxon>
        <taxon>Hexapoda</taxon>
        <taxon>Insecta</taxon>
        <taxon>Pterygota</taxon>
        <taxon>Neoptera</taxon>
        <taxon>Endopterygota</taxon>
        <taxon>Coleoptera</taxon>
        <taxon>Polyphaga</taxon>
        <taxon>Cucujiformia</taxon>
        <taxon>Chrysomeloidea</taxon>
        <taxon>Chrysomelidae</taxon>
        <taxon>Bruchinae</taxon>
        <taxon>Bruchini</taxon>
        <taxon>Acanthoscelides</taxon>
    </lineage>
</organism>
<accession>A0A9P0L956</accession>
<dbReference type="EMBL" id="CAKOFQ010007083">
    <property type="protein sequence ID" value="CAH1990256.1"/>
    <property type="molecule type" value="Genomic_DNA"/>
</dbReference>